<dbReference type="STRING" id="1528099.AL705_03235"/>
<dbReference type="EMBL" id="CP012390">
    <property type="protein sequence ID" value="ALE18836.1"/>
    <property type="molecule type" value="Genomic_DNA"/>
</dbReference>
<proteinExistence type="predicted"/>
<dbReference type="PROSITE" id="PS50846">
    <property type="entry name" value="HMA_2"/>
    <property type="match status" value="1"/>
</dbReference>
<dbReference type="Pfam" id="PF00403">
    <property type="entry name" value="HMA"/>
    <property type="match status" value="1"/>
</dbReference>
<dbReference type="Gene3D" id="3.30.70.100">
    <property type="match status" value="1"/>
</dbReference>
<sequence>MASTTVKVDGMTCGHCVQRVTDEVSKVPGVSNVVVDLASGNVTFDAEGDVFRDALAAAVEEAGFTLV</sequence>
<dbReference type="InterPro" id="IPR036163">
    <property type="entry name" value="HMA_dom_sf"/>
</dbReference>
<evidence type="ECO:0000313" key="4">
    <source>
        <dbReference type="Proteomes" id="UP000068137"/>
    </source>
</evidence>
<dbReference type="CDD" id="cd00371">
    <property type="entry name" value="HMA"/>
    <property type="match status" value="1"/>
</dbReference>
<name>A0A0M4MZH2_9ACTN</name>
<dbReference type="InterPro" id="IPR006121">
    <property type="entry name" value="HMA_dom"/>
</dbReference>
<organism evidence="3 4">
    <name type="scientific">Lawsonella clevelandensis</name>
    <dbReference type="NCBI Taxonomy" id="1528099"/>
    <lineage>
        <taxon>Bacteria</taxon>
        <taxon>Bacillati</taxon>
        <taxon>Actinomycetota</taxon>
        <taxon>Actinomycetes</taxon>
        <taxon>Mycobacteriales</taxon>
        <taxon>Lawsonellaceae</taxon>
        <taxon>Lawsonella</taxon>
    </lineage>
</organism>
<dbReference type="InterPro" id="IPR017969">
    <property type="entry name" value="Heavy-metal-associated_CS"/>
</dbReference>
<gene>
    <name evidence="3" type="ORF">AL705_03235</name>
</gene>
<dbReference type="RefSeq" id="WP_053961785.1">
    <property type="nucleotide sequence ID" value="NZ_CP012390.1"/>
</dbReference>
<dbReference type="OrthoDB" id="9813965at2"/>
<dbReference type="AlphaFoldDB" id="A0A0M4MZH2"/>
<keyword evidence="1" id="KW-0479">Metal-binding</keyword>
<dbReference type="KEGG" id="cbq:AL705_03235"/>
<dbReference type="InterPro" id="IPR000428">
    <property type="entry name" value="Cu-bd"/>
</dbReference>
<evidence type="ECO:0000259" key="2">
    <source>
        <dbReference type="PROSITE" id="PS50846"/>
    </source>
</evidence>
<protein>
    <recommendedName>
        <fullName evidence="2">HMA domain-containing protein</fullName>
    </recommendedName>
</protein>
<evidence type="ECO:0000313" key="3">
    <source>
        <dbReference type="EMBL" id="ALE18836.1"/>
    </source>
</evidence>
<evidence type="ECO:0000256" key="1">
    <source>
        <dbReference type="ARBA" id="ARBA00022723"/>
    </source>
</evidence>
<dbReference type="PROSITE" id="PS01047">
    <property type="entry name" value="HMA_1"/>
    <property type="match status" value="1"/>
</dbReference>
<dbReference type="SUPFAM" id="SSF55008">
    <property type="entry name" value="HMA, heavy metal-associated domain"/>
    <property type="match status" value="1"/>
</dbReference>
<feature type="domain" description="HMA" evidence="2">
    <location>
        <begin position="2"/>
        <end position="67"/>
    </location>
</feature>
<dbReference type="GO" id="GO:0006825">
    <property type="term" value="P:copper ion transport"/>
    <property type="evidence" value="ECO:0007669"/>
    <property type="project" value="InterPro"/>
</dbReference>
<dbReference type="Proteomes" id="UP000068137">
    <property type="component" value="Chromosome"/>
</dbReference>
<dbReference type="GO" id="GO:0005507">
    <property type="term" value="F:copper ion binding"/>
    <property type="evidence" value="ECO:0007669"/>
    <property type="project" value="InterPro"/>
</dbReference>
<accession>A0A0M4MZH2</accession>
<reference evidence="3 4" key="1">
    <citation type="journal article" date="2015" name="Genome Announc.">
        <title>Complete Genome Sequences for Two Strains of a Novel Fastidious, Partially Acid-Fast, Gram-Positive Corynebacterineae Bacterium, Derived from Human Clinical Samples.</title>
        <authorList>
            <person name="Nicholson A.C."/>
            <person name="Bell M."/>
            <person name="Humrighouse B.W."/>
            <person name="McQuiston J.R."/>
        </authorList>
    </citation>
    <scope>NUCLEOTIDE SEQUENCE [LARGE SCALE GENOMIC DNA]</scope>
    <source>
        <strain evidence="3 4">X1698</strain>
    </source>
</reference>
<dbReference type="FunFam" id="3.30.70.100:FF:000001">
    <property type="entry name" value="ATPase copper transporting beta"/>
    <property type="match status" value="1"/>
</dbReference>
<dbReference type="PRINTS" id="PR00944">
    <property type="entry name" value="CUEXPORT"/>
</dbReference>